<keyword evidence="2" id="KW-0479">Metal-binding</keyword>
<protein>
    <recommendedName>
        <fullName evidence="8">C2H2-type domain-containing protein</fullName>
    </recommendedName>
</protein>
<evidence type="ECO:0000256" key="6">
    <source>
        <dbReference type="ARBA" id="ARBA00023242"/>
    </source>
</evidence>
<dbReference type="AlphaFoldDB" id="A0A0B6ZWV7"/>
<evidence type="ECO:0000256" key="7">
    <source>
        <dbReference type="PROSITE-ProRule" id="PRU00042"/>
    </source>
</evidence>
<feature type="domain" description="C2H2-type" evidence="8">
    <location>
        <begin position="246"/>
        <end position="273"/>
    </location>
</feature>
<feature type="domain" description="C2H2-type" evidence="8">
    <location>
        <begin position="274"/>
        <end position="302"/>
    </location>
</feature>
<evidence type="ECO:0000313" key="9">
    <source>
        <dbReference type="EMBL" id="CEK72250.1"/>
    </source>
</evidence>
<dbReference type="Gene3D" id="3.30.160.60">
    <property type="entry name" value="Classic Zinc Finger"/>
    <property type="match status" value="3"/>
</dbReference>
<dbReference type="PANTHER" id="PTHR16515:SF49">
    <property type="entry name" value="GASTRULA ZINC FINGER PROTEIN XLCGF49.1-LIKE-RELATED"/>
    <property type="match status" value="1"/>
</dbReference>
<dbReference type="GO" id="GO:0005634">
    <property type="term" value="C:nucleus"/>
    <property type="evidence" value="ECO:0007669"/>
    <property type="project" value="UniProtKB-SubCell"/>
</dbReference>
<proteinExistence type="predicted"/>
<dbReference type="PROSITE" id="PS50157">
    <property type="entry name" value="ZINC_FINGER_C2H2_2"/>
    <property type="match status" value="5"/>
</dbReference>
<keyword evidence="3" id="KW-0677">Repeat</keyword>
<dbReference type="GO" id="GO:0010468">
    <property type="term" value="P:regulation of gene expression"/>
    <property type="evidence" value="ECO:0007669"/>
    <property type="project" value="TreeGrafter"/>
</dbReference>
<evidence type="ECO:0000256" key="5">
    <source>
        <dbReference type="ARBA" id="ARBA00022833"/>
    </source>
</evidence>
<sequence length="429" mass="49842">MSCDRQHNSCRHNNVDLQKHTDIDIQSDNNIDLQLACHEHEPHDTTYTQKGTAFKMKDSVQAKHPQLDTVYDKTIYNKTVNDSSIDSLQSNDSFNPLFQQTTILPLNKVNVVLPICLNNNFVQNNKIQESDPNKAIKIMKQSSSVRVENIPLEIVKDTLMESFHCTLCQLEFSSDLILTHHMKTSHKYATYSCIFCGKSFTYKHNLKIHQRNKHNRTTVLCSYCGKLVLQTRLDVHMEKVHEKPLFTCHICQKGFLKRECLEGHVNKHCNTKPYICEFCGRKYAYSTSLCSHKKRCVKASMPTHLQHPRSIDKKGTSYICEICGVKFEGISGLKDHLGAKHSNKSQHCSFCAKSFQWRPSYNRHVKKCKDRTELERERCKHLLCDKFGGKQFVCVCGKQYPYRQSYRRHERNCHQKQEMESYMTDPPVG</sequence>
<keyword evidence="5" id="KW-0862">Zinc</keyword>
<evidence type="ECO:0000256" key="1">
    <source>
        <dbReference type="ARBA" id="ARBA00004123"/>
    </source>
</evidence>
<comment type="subcellular location">
    <subcellularLocation>
        <location evidence="1">Nucleus</location>
    </subcellularLocation>
</comment>
<dbReference type="Pfam" id="PF00096">
    <property type="entry name" value="zf-C2H2"/>
    <property type="match status" value="1"/>
</dbReference>
<evidence type="ECO:0000256" key="3">
    <source>
        <dbReference type="ARBA" id="ARBA00022737"/>
    </source>
</evidence>
<dbReference type="SUPFAM" id="SSF57667">
    <property type="entry name" value="beta-beta-alpha zinc fingers"/>
    <property type="match status" value="3"/>
</dbReference>
<evidence type="ECO:0000259" key="8">
    <source>
        <dbReference type="PROSITE" id="PS50157"/>
    </source>
</evidence>
<evidence type="ECO:0000256" key="2">
    <source>
        <dbReference type="ARBA" id="ARBA00022723"/>
    </source>
</evidence>
<dbReference type="InterPro" id="IPR013087">
    <property type="entry name" value="Znf_C2H2_type"/>
</dbReference>
<keyword evidence="4 7" id="KW-0863">Zinc-finger</keyword>
<feature type="domain" description="C2H2-type" evidence="8">
    <location>
        <begin position="163"/>
        <end position="186"/>
    </location>
</feature>
<organism evidence="9">
    <name type="scientific">Arion vulgaris</name>
    <dbReference type="NCBI Taxonomy" id="1028688"/>
    <lineage>
        <taxon>Eukaryota</taxon>
        <taxon>Metazoa</taxon>
        <taxon>Spiralia</taxon>
        <taxon>Lophotrochozoa</taxon>
        <taxon>Mollusca</taxon>
        <taxon>Gastropoda</taxon>
        <taxon>Heterobranchia</taxon>
        <taxon>Euthyneura</taxon>
        <taxon>Panpulmonata</taxon>
        <taxon>Eupulmonata</taxon>
        <taxon>Stylommatophora</taxon>
        <taxon>Helicina</taxon>
        <taxon>Arionoidea</taxon>
        <taxon>Arionidae</taxon>
        <taxon>Arion</taxon>
    </lineage>
</organism>
<name>A0A0B6ZWV7_9EUPU</name>
<feature type="domain" description="C2H2-type" evidence="8">
    <location>
        <begin position="191"/>
        <end position="219"/>
    </location>
</feature>
<dbReference type="EMBL" id="HACG01025385">
    <property type="protein sequence ID" value="CEK72250.1"/>
    <property type="molecule type" value="Transcribed_RNA"/>
</dbReference>
<dbReference type="InterPro" id="IPR050331">
    <property type="entry name" value="Zinc_finger"/>
</dbReference>
<keyword evidence="6" id="KW-0539">Nucleus</keyword>
<dbReference type="SMART" id="SM00355">
    <property type="entry name" value="ZnF_C2H2"/>
    <property type="match status" value="8"/>
</dbReference>
<feature type="domain" description="C2H2-type" evidence="8">
    <location>
        <begin position="318"/>
        <end position="346"/>
    </location>
</feature>
<dbReference type="InterPro" id="IPR036236">
    <property type="entry name" value="Znf_C2H2_sf"/>
</dbReference>
<dbReference type="FunFam" id="3.30.160.60:FF:000100">
    <property type="entry name" value="Zinc finger 45-like"/>
    <property type="match status" value="1"/>
</dbReference>
<reference evidence="9" key="1">
    <citation type="submission" date="2014-12" db="EMBL/GenBank/DDBJ databases">
        <title>Insight into the proteome of Arion vulgaris.</title>
        <authorList>
            <person name="Aradska J."/>
            <person name="Bulat T."/>
            <person name="Smidak R."/>
            <person name="Sarate P."/>
            <person name="Gangsoo J."/>
            <person name="Sialana F."/>
            <person name="Bilban M."/>
            <person name="Lubec G."/>
        </authorList>
    </citation>
    <scope>NUCLEOTIDE SEQUENCE</scope>
    <source>
        <tissue evidence="9">Skin</tissue>
    </source>
</reference>
<accession>A0A0B6ZWV7</accession>
<dbReference type="PANTHER" id="PTHR16515">
    <property type="entry name" value="PR DOMAIN ZINC FINGER PROTEIN"/>
    <property type="match status" value="1"/>
</dbReference>
<dbReference type="GO" id="GO:0008270">
    <property type="term" value="F:zinc ion binding"/>
    <property type="evidence" value="ECO:0007669"/>
    <property type="project" value="UniProtKB-KW"/>
</dbReference>
<gene>
    <name evidence="9" type="primary">ORF81640</name>
</gene>
<dbReference type="PROSITE" id="PS00028">
    <property type="entry name" value="ZINC_FINGER_C2H2_1"/>
    <property type="match status" value="3"/>
</dbReference>
<evidence type="ECO:0000256" key="4">
    <source>
        <dbReference type="ARBA" id="ARBA00022771"/>
    </source>
</evidence>